<evidence type="ECO:0000256" key="1">
    <source>
        <dbReference type="SAM" id="MobiDB-lite"/>
    </source>
</evidence>
<proteinExistence type="predicted"/>
<evidence type="ECO:0008006" key="5">
    <source>
        <dbReference type="Google" id="ProtNLM"/>
    </source>
</evidence>
<reference evidence="3 4" key="1">
    <citation type="journal article" date="2022" name="G3 (Bethesda)">
        <title>Whole-genome sequence and methylome profiling of the almond [Prunus dulcis (Mill.) D.A. Webb] cultivar 'Nonpareil'.</title>
        <authorList>
            <person name="D'Amico-Willman K.M."/>
            <person name="Ouma W.Z."/>
            <person name="Meulia T."/>
            <person name="Sideli G.M."/>
            <person name="Gradziel T.M."/>
            <person name="Fresnedo-Ramirez J."/>
        </authorList>
    </citation>
    <scope>NUCLEOTIDE SEQUENCE [LARGE SCALE GENOMIC DNA]</scope>
    <source>
        <strain evidence="3">Clone GOH B32 T37-40</strain>
    </source>
</reference>
<protein>
    <recommendedName>
        <fullName evidence="5">Secreted protein</fullName>
    </recommendedName>
</protein>
<dbReference type="AlphaFoldDB" id="A0AAD4VT19"/>
<name>A0AAD4VT19_PRUDU</name>
<dbReference type="EMBL" id="JAJFAZ020000005">
    <property type="protein sequence ID" value="KAI5329742.1"/>
    <property type="molecule type" value="Genomic_DNA"/>
</dbReference>
<keyword evidence="2" id="KW-0732">Signal</keyword>
<comment type="caution">
    <text evidence="3">The sequence shown here is derived from an EMBL/GenBank/DDBJ whole genome shotgun (WGS) entry which is preliminary data.</text>
</comment>
<organism evidence="3 4">
    <name type="scientific">Prunus dulcis</name>
    <name type="common">Almond</name>
    <name type="synonym">Amygdalus dulcis</name>
    <dbReference type="NCBI Taxonomy" id="3755"/>
    <lineage>
        <taxon>Eukaryota</taxon>
        <taxon>Viridiplantae</taxon>
        <taxon>Streptophyta</taxon>
        <taxon>Embryophyta</taxon>
        <taxon>Tracheophyta</taxon>
        <taxon>Spermatophyta</taxon>
        <taxon>Magnoliopsida</taxon>
        <taxon>eudicotyledons</taxon>
        <taxon>Gunneridae</taxon>
        <taxon>Pentapetalae</taxon>
        <taxon>rosids</taxon>
        <taxon>fabids</taxon>
        <taxon>Rosales</taxon>
        <taxon>Rosaceae</taxon>
        <taxon>Amygdaloideae</taxon>
        <taxon>Amygdaleae</taxon>
        <taxon>Prunus</taxon>
    </lineage>
</organism>
<gene>
    <name evidence="3" type="ORF">L3X38_029139</name>
</gene>
<feature type="signal peptide" evidence="2">
    <location>
        <begin position="1"/>
        <end position="27"/>
    </location>
</feature>
<feature type="region of interest" description="Disordered" evidence="1">
    <location>
        <begin position="79"/>
        <end position="109"/>
    </location>
</feature>
<evidence type="ECO:0000256" key="2">
    <source>
        <dbReference type="SAM" id="SignalP"/>
    </source>
</evidence>
<dbReference type="Proteomes" id="UP001054821">
    <property type="component" value="Chromosome 5"/>
</dbReference>
<evidence type="ECO:0000313" key="3">
    <source>
        <dbReference type="EMBL" id="KAI5329742.1"/>
    </source>
</evidence>
<keyword evidence="4" id="KW-1185">Reference proteome</keyword>
<accession>A0AAD4VT19</accession>
<feature type="chain" id="PRO_5041931401" description="Secreted protein" evidence="2">
    <location>
        <begin position="28"/>
        <end position="109"/>
    </location>
</feature>
<sequence>MDDLPAKLVVIAALVLLLMGDFQSTCAILLPHEGRGRSSLWHVDGRDGLTKIHIGRKQGSFGCQGENFSKKIMPIRRCLRPITGPKPPSPTKNGRKQEFVPVPPQSIDP</sequence>
<evidence type="ECO:0000313" key="4">
    <source>
        <dbReference type="Proteomes" id="UP001054821"/>
    </source>
</evidence>